<organism evidence="12 20">
    <name type="scientific">Rotaria sordida</name>
    <dbReference type="NCBI Taxonomy" id="392033"/>
    <lineage>
        <taxon>Eukaryota</taxon>
        <taxon>Metazoa</taxon>
        <taxon>Spiralia</taxon>
        <taxon>Gnathifera</taxon>
        <taxon>Rotifera</taxon>
        <taxon>Eurotatoria</taxon>
        <taxon>Bdelloidea</taxon>
        <taxon>Philodinida</taxon>
        <taxon>Philodinidae</taxon>
        <taxon>Rotaria</taxon>
    </lineage>
</organism>
<evidence type="ECO:0000313" key="19">
    <source>
        <dbReference type="EMBL" id="CAF3786210.1"/>
    </source>
</evidence>
<evidence type="ECO:0000313" key="18">
    <source>
        <dbReference type="EMBL" id="CAF3566957.1"/>
    </source>
</evidence>
<dbReference type="EMBL" id="CAJNOL010000069">
    <property type="protein sequence ID" value="CAF0812691.1"/>
    <property type="molecule type" value="Genomic_DNA"/>
</dbReference>
<dbReference type="Proteomes" id="UP000663823">
    <property type="component" value="Unassembled WGS sequence"/>
</dbReference>
<evidence type="ECO:0000256" key="6">
    <source>
        <dbReference type="ARBA" id="ARBA00022729"/>
    </source>
</evidence>
<keyword evidence="5" id="KW-0399">Innate immunity</keyword>
<dbReference type="CDD" id="cd08544">
    <property type="entry name" value="Reeler"/>
    <property type="match status" value="1"/>
</dbReference>
<evidence type="ECO:0000313" key="11">
    <source>
        <dbReference type="EMBL" id="CAF0761072.1"/>
    </source>
</evidence>
<dbReference type="Pfam" id="PF02014">
    <property type="entry name" value="Reeler"/>
    <property type="match status" value="1"/>
</dbReference>
<dbReference type="EMBL" id="CAJNOL010000067">
    <property type="protein sequence ID" value="CAF0810072.1"/>
    <property type="molecule type" value="Genomic_DNA"/>
</dbReference>
<evidence type="ECO:0000313" key="20">
    <source>
        <dbReference type="Proteomes" id="UP000663870"/>
    </source>
</evidence>
<dbReference type="Proteomes" id="UP000663854">
    <property type="component" value="Unassembled WGS sequence"/>
</dbReference>
<dbReference type="OrthoDB" id="6418377at2759"/>
<accession>A0A813TDI9</accession>
<dbReference type="EMBL" id="CAJNOO010000152">
    <property type="protein sequence ID" value="CAF0830614.1"/>
    <property type="molecule type" value="Genomic_DNA"/>
</dbReference>
<evidence type="ECO:0000256" key="4">
    <source>
        <dbReference type="ARBA" id="ARBA00022529"/>
    </source>
</evidence>
<dbReference type="GO" id="GO:0005576">
    <property type="term" value="C:extracellular region"/>
    <property type="evidence" value="ECO:0007669"/>
    <property type="project" value="UniProtKB-SubCell"/>
</dbReference>
<evidence type="ECO:0000313" key="17">
    <source>
        <dbReference type="EMBL" id="CAF3566089.1"/>
    </source>
</evidence>
<evidence type="ECO:0000256" key="7">
    <source>
        <dbReference type="ARBA" id="ARBA00022859"/>
    </source>
</evidence>
<evidence type="ECO:0000259" key="10">
    <source>
        <dbReference type="Pfam" id="PF02014"/>
    </source>
</evidence>
<evidence type="ECO:0000256" key="5">
    <source>
        <dbReference type="ARBA" id="ARBA00022588"/>
    </source>
</evidence>
<evidence type="ECO:0000256" key="3">
    <source>
        <dbReference type="ARBA" id="ARBA00022525"/>
    </source>
</evidence>
<dbReference type="Proteomes" id="UP000663882">
    <property type="component" value="Unassembled WGS sequence"/>
</dbReference>
<evidence type="ECO:0000256" key="9">
    <source>
        <dbReference type="SAM" id="SignalP"/>
    </source>
</evidence>
<comment type="similarity">
    <text evidence="2">Belongs to the insect defense protein family.</text>
</comment>
<feature type="signal peptide" evidence="9">
    <location>
        <begin position="1"/>
        <end position="19"/>
    </location>
</feature>
<name>A0A813TDI9_9BILA</name>
<dbReference type="Proteomes" id="UP000663864">
    <property type="component" value="Unassembled WGS sequence"/>
</dbReference>
<dbReference type="PANTHER" id="PTHR45828">
    <property type="entry name" value="CYTOCHROME B561/FERRIC REDUCTASE TRANSMEMBRANE"/>
    <property type="match status" value="1"/>
</dbReference>
<keyword evidence="8" id="KW-0044">Antibiotic</keyword>
<evidence type="ECO:0000313" key="16">
    <source>
        <dbReference type="EMBL" id="CAF0896893.1"/>
    </source>
</evidence>
<dbReference type="InterPro" id="IPR051237">
    <property type="entry name" value="Ferric-chelate_Red/DefProt"/>
</dbReference>
<keyword evidence="3" id="KW-0964">Secreted</keyword>
<dbReference type="EMBL" id="CAJNOT010000005">
    <property type="protein sequence ID" value="CAF0761072.1"/>
    <property type="molecule type" value="Genomic_DNA"/>
</dbReference>
<dbReference type="Gene3D" id="2.60.40.4060">
    <property type="entry name" value="Reeler domain"/>
    <property type="match status" value="1"/>
</dbReference>
<dbReference type="GO" id="GO:0042742">
    <property type="term" value="P:defense response to bacterium"/>
    <property type="evidence" value="ECO:0007669"/>
    <property type="project" value="UniProtKB-KW"/>
</dbReference>
<dbReference type="EMBL" id="CAJOAX010000324">
    <property type="protein sequence ID" value="CAF3566957.1"/>
    <property type="molecule type" value="Genomic_DNA"/>
</dbReference>
<evidence type="ECO:0000256" key="8">
    <source>
        <dbReference type="ARBA" id="ARBA00023022"/>
    </source>
</evidence>
<sequence length="196" mass="22478">MTRILVVLAIFLLTIQINGYPNGAPKKVCIGSMIPHHHHLAPQPPETSPITNFNTAWNPDSETISIQIESNQPMKGVFIQGRRINGNEPLGTFVNIPSETHLVHCSTGDGITHSSPQKWTQLQLTWKKPTSITSQEEIQFWATIVVDFENFWVVKSVPTELKHQQRVMTFMDTMKNMKKMAFQMMKWTKIDLFQYD</sequence>
<dbReference type="GO" id="GO:0045087">
    <property type="term" value="P:innate immune response"/>
    <property type="evidence" value="ECO:0007669"/>
    <property type="project" value="UniProtKB-KW"/>
</dbReference>
<comment type="caution">
    <text evidence="12">The sequence shown here is derived from an EMBL/GenBank/DDBJ whole genome shotgun (WGS) entry which is preliminary data.</text>
</comment>
<evidence type="ECO:0000313" key="12">
    <source>
        <dbReference type="EMBL" id="CAF0810072.1"/>
    </source>
</evidence>
<proteinExistence type="inferred from homology"/>
<feature type="domain" description="Reelin" evidence="10">
    <location>
        <begin position="32"/>
        <end position="153"/>
    </location>
</feature>
<evidence type="ECO:0000256" key="2">
    <source>
        <dbReference type="ARBA" id="ARBA00008501"/>
    </source>
</evidence>
<feature type="chain" id="PRO_5035683213" description="Reelin domain-containing protein" evidence="9">
    <location>
        <begin position="20"/>
        <end position="196"/>
    </location>
</feature>
<comment type="subcellular location">
    <subcellularLocation>
        <location evidence="1">Secreted</location>
    </subcellularLocation>
</comment>
<dbReference type="EMBL" id="CAJOBE010001929">
    <property type="protein sequence ID" value="CAF3786210.1"/>
    <property type="molecule type" value="Genomic_DNA"/>
</dbReference>
<reference evidence="12" key="1">
    <citation type="submission" date="2021-02" db="EMBL/GenBank/DDBJ databases">
        <authorList>
            <person name="Nowell W R."/>
        </authorList>
    </citation>
    <scope>NUCLEOTIDE SEQUENCE</scope>
</reference>
<dbReference type="EMBL" id="CAJOBD010000077">
    <property type="protein sequence ID" value="CAF3566089.1"/>
    <property type="molecule type" value="Genomic_DNA"/>
</dbReference>
<evidence type="ECO:0000313" key="13">
    <source>
        <dbReference type="EMBL" id="CAF0812691.1"/>
    </source>
</evidence>
<dbReference type="InterPro" id="IPR042307">
    <property type="entry name" value="Reeler_sf"/>
</dbReference>
<evidence type="ECO:0000313" key="15">
    <source>
        <dbReference type="EMBL" id="CAF0837966.1"/>
    </source>
</evidence>
<gene>
    <name evidence="19" type="ORF">FNK824_LOCUS14175</name>
    <name evidence="17" type="ORF">JBS370_LOCUS2082</name>
    <name evidence="12" type="ORF">JXQ802_LOCUS4669</name>
    <name evidence="13" type="ORF">JXQ802_LOCUS4792</name>
    <name evidence="18" type="ORF">OTI717_LOCUS5103</name>
    <name evidence="15" type="ORF">PYM288_LOCUS6417</name>
    <name evidence="14" type="ORF">RFH988_LOCUS5418</name>
    <name evidence="16" type="ORF">SEV965_LOCUS5428</name>
    <name evidence="11" type="ORF">ZHD862_LOCUS332</name>
</gene>
<evidence type="ECO:0000256" key="1">
    <source>
        <dbReference type="ARBA" id="ARBA00004613"/>
    </source>
</evidence>
<dbReference type="PANTHER" id="PTHR45828:SF9">
    <property type="entry name" value="CELL WALL INTEGRITY AND STRESS RESPONSE COMPONENT 4-LIKE-RELATED"/>
    <property type="match status" value="1"/>
</dbReference>
<evidence type="ECO:0000313" key="14">
    <source>
        <dbReference type="EMBL" id="CAF0830614.1"/>
    </source>
</evidence>
<dbReference type="InterPro" id="IPR002861">
    <property type="entry name" value="Reeler_dom"/>
</dbReference>
<dbReference type="EMBL" id="CAJNOU010000166">
    <property type="protein sequence ID" value="CAF0896893.1"/>
    <property type="molecule type" value="Genomic_DNA"/>
</dbReference>
<protein>
    <recommendedName>
        <fullName evidence="10">Reelin domain-containing protein</fullName>
    </recommendedName>
</protein>
<dbReference type="Proteomes" id="UP000663870">
    <property type="component" value="Unassembled WGS sequence"/>
</dbReference>
<dbReference type="GO" id="GO:0016020">
    <property type="term" value="C:membrane"/>
    <property type="evidence" value="ECO:0007669"/>
    <property type="project" value="TreeGrafter"/>
</dbReference>
<keyword evidence="4" id="KW-0929">Antimicrobial</keyword>
<keyword evidence="6 9" id="KW-0732">Signal</keyword>
<dbReference type="Proteomes" id="UP000663889">
    <property type="component" value="Unassembled WGS sequence"/>
</dbReference>
<keyword evidence="20" id="KW-1185">Reference proteome</keyword>
<dbReference type="EMBL" id="CAJNOH010000071">
    <property type="protein sequence ID" value="CAF0837966.1"/>
    <property type="molecule type" value="Genomic_DNA"/>
</dbReference>
<dbReference type="Proteomes" id="UP000663836">
    <property type="component" value="Unassembled WGS sequence"/>
</dbReference>
<dbReference type="AlphaFoldDB" id="A0A813TDI9"/>
<keyword evidence="7" id="KW-0391">Immunity</keyword>
<dbReference type="Proteomes" id="UP000663874">
    <property type="component" value="Unassembled WGS sequence"/>
</dbReference>